<evidence type="ECO:0000259" key="8">
    <source>
        <dbReference type="Pfam" id="PF06429"/>
    </source>
</evidence>
<dbReference type="RefSeq" id="WP_189531143.1">
    <property type="nucleotide sequence ID" value="NZ_BMYX01000002.1"/>
</dbReference>
<evidence type="ECO:0000256" key="3">
    <source>
        <dbReference type="ARBA" id="ARBA00023143"/>
    </source>
</evidence>
<dbReference type="InterPro" id="IPR019776">
    <property type="entry name" value="Flagellar_basal_body_rod_CS"/>
</dbReference>
<evidence type="ECO:0000256" key="5">
    <source>
        <dbReference type="ARBA" id="ARBA00040228"/>
    </source>
</evidence>
<dbReference type="PANTHER" id="PTHR30435">
    <property type="entry name" value="FLAGELLAR PROTEIN"/>
    <property type="match status" value="1"/>
</dbReference>
<evidence type="ECO:0000313" key="10">
    <source>
        <dbReference type="EMBL" id="GGY06661.1"/>
    </source>
</evidence>
<dbReference type="Pfam" id="PF06429">
    <property type="entry name" value="Flg_bbr_C"/>
    <property type="match status" value="1"/>
</dbReference>
<reference evidence="10" key="1">
    <citation type="journal article" date="2014" name="Int. J. Syst. Evol. Microbiol.">
        <title>Complete genome sequence of Corynebacterium casei LMG S-19264T (=DSM 44701T), isolated from a smear-ripened cheese.</title>
        <authorList>
            <consortium name="US DOE Joint Genome Institute (JGI-PGF)"/>
            <person name="Walter F."/>
            <person name="Albersmeier A."/>
            <person name="Kalinowski J."/>
            <person name="Ruckert C."/>
        </authorList>
    </citation>
    <scope>NUCLEOTIDE SEQUENCE</scope>
    <source>
        <strain evidence="10">KCTC 32182</strain>
    </source>
</reference>
<dbReference type="InterPro" id="IPR037925">
    <property type="entry name" value="FlgE/F/G-like"/>
</dbReference>
<organism evidence="10 11">
    <name type="scientific">Paludibacterium paludis</name>
    <dbReference type="NCBI Taxonomy" id="1225769"/>
    <lineage>
        <taxon>Bacteria</taxon>
        <taxon>Pseudomonadati</taxon>
        <taxon>Pseudomonadota</taxon>
        <taxon>Betaproteobacteria</taxon>
        <taxon>Neisseriales</taxon>
        <taxon>Chromobacteriaceae</taxon>
        <taxon>Paludibacterium</taxon>
    </lineage>
</organism>
<name>A0A918NYJ1_9NEIS</name>
<sequence length="247" mass="26182">MDRMLFLAMTGAKHVEWQQATTANNLANVNTNGFKADLVSFRALPVVGDGAPTRTYVVDNTIGHDMRQGSLQATGNESDFALGGPGFFAVQGANGQEAYTRDGGYVLDSTGMLRTRTGLPILGDGGPITVPLGTQVQLGSDGTVFSVPLSGADRTPQQVGRIKMVNPGERDTYKGEDGLFHLNAGGVAPADENMKMVTGMLEASNVNAVDALVQMISHGRHFDLNMKMIQTADQNDQRATQILAVNG</sequence>
<dbReference type="NCBIfam" id="TIGR03506">
    <property type="entry name" value="FlgEFG_subfam"/>
    <property type="match status" value="1"/>
</dbReference>
<proteinExistence type="inferred from homology"/>
<evidence type="ECO:0000313" key="11">
    <source>
        <dbReference type="Proteomes" id="UP000645257"/>
    </source>
</evidence>
<keyword evidence="10" id="KW-0282">Flagellum</keyword>
<gene>
    <name evidence="10" type="primary">flgF</name>
    <name evidence="10" type="ORF">GCM10011289_06490</name>
</gene>
<dbReference type="GO" id="GO:0030694">
    <property type="term" value="C:bacterial-type flagellum basal body, rod"/>
    <property type="evidence" value="ECO:0007669"/>
    <property type="project" value="UniProtKB-UniRule"/>
</dbReference>
<dbReference type="InterPro" id="IPR053967">
    <property type="entry name" value="LlgE_F_G-like_D1"/>
</dbReference>
<keyword evidence="3 6" id="KW-0975">Bacterial flagellum</keyword>
<evidence type="ECO:0000259" key="7">
    <source>
        <dbReference type="Pfam" id="PF00460"/>
    </source>
</evidence>
<keyword evidence="10" id="KW-0969">Cilium</keyword>
<dbReference type="InterPro" id="IPR010930">
    <property type="entry name" value="Flg_bb/hook_C_dom"/>
</dbReference>
<dbReference type="GO" id="GO:0071978">
    <property type="term" value="P:bacterial-type flagellum-dependent swarming motility"/>
    <property type="evidence" value="ECO:0007669"/>
    <property type="project" value="TreeGrafter"/>
</dbReference>
<protein>
    <recommendedName>
        <fullName evidence="5 6">Flagellar basal-body rod protein FlgF</fullName>
    </recommendedName>
</protein>
<dbReference type="Pfam" id="PF00460">
    <property type="entry name" value="Flg_bb_rod"/>
    <property type="match status" value="1"/>
</dbReference>
<evidence type="ECO:0000256" key="6">
    <source>
        <dbReference type="RuleBase" id="RU362116"/>
    </source>
</evidence>
<dbReference type="AlphaFoldDB" id="A0A918NYJ1"/>
<dbReference type="PANTHER" id="PTHR30435:SF18">
    <property type="entry name" value="FLAGELLAR BASAL-BODY ROD PROTEIN FLGF"/>
    <property type="match status" value="1"/>
</dbReference>
<comment type="caution">
    <text evidence="10">The sequence shown here is derived from an EMBL/GenBank/DDBJ whole genome shotgun (WGS) entry which is preliminary data.</text>
</comment>
<dbReference type="EMBL" id="BMYX01000002">
    <property type="protein sequence ID" value="GGY06661.1"/>
    <property type="molecule type" value="Genomic_DNA"/>
</dbReference>
<evidence type="ECO:0000256" key="1">
    <source>
        <dbReference type="ARBA" id="ARBA00004117"/>
    </source>
</evidence>
<comment type="subcellular location">
    <subcellularLocation>
        <location evidence="1 6">Bacterial flagellum basal body</location>
    </subcellularLocation>
</comment>
<accession>A0A918NYJ1</accession>
<dbReference type="NCBIfam" id="NF009280">
    <property type="entry name" value="PRK12640.1"/>
    <property type="match status" value="1"/>
</dbReference>
<dbReference type="InterPro" id="IPR001444">
    <property type="entry name" value="Flag_bb_rod_N"/>
</dbReference>
<feature type="domain" description="Flagellar hook protein FlgE/F/G-like D1" evidence="9">
    <location>
        <begin position="82"/>
        <end position="144"/>
    </location>
</feature>
<feature type="domain" description="Flagellar basal-body/hook protein C-terminal" evidence="8">
    <location>
        <begin position="198"/>
        <end position="242"/>
    </location>
</feature>
<feature type="domain" description="Flagellar basal body rod protein N-terminal" evidence="7">
    <location>
        <begin position="16"/>
        <end position="35"/>
    </location>
</feature>
<dbReference type="SUPFAM" id="SSF117143">
    <property type="entry name" value="Flagellar hook protein flgE"/>
    <property type="match status" value="1"/>
</dbReference>
<dbReference type="InterPro" id="IPR020013">
    <property type="entry name" value="Flagellar_FlgE/F/G"/>
</dbReference>
<comment type="similarity">
    <text evidence="2 6">Belongs to the flagella basal body rod proteins family.</text>
</comment>
<dbReference type="PROSITE" id="PS00588">
    <property type="entry name" value="FLAGELLA_BB_ROD"/>
    <property type="match status" value="1"/>
</dbReference>
<comment type="subunit">
    <text evidence="4 6">The basal body constitutes a major portion of the flagellar organelle and consists of five rings (E,L,P,S, and M) mounted on a central rod. The rod consists of about 26 subunits of FlgG in the distal portion, and FlgB, FlgC and FlgF are thought to build up the proximal portion of the rod with about 6 subunits each.</text>
</comment>
<evidence type="ECO:0000256" key="4">
    <source>
        <dbReference type="ARBA" id="ARBA00038560"/>
    </source>
</evidence>
<dbReference type="Pfam" id="PF22692">
    <property type="entry name" value="LlgE_F_G_D1"/>
    <property type="match status" value="1"/>
</dbReference>
<dbReference type="Proteomes" id="UP000645257">
    <property type="component" value="Unassembled WGS sequence"/>
</dbReference>
<evidence type="ECO:0000259" key="9">
    <source>
        <dbReference type="Pfam" id="PF22692"/>
    </source>
</evidence>
<evidence type="ECO:0000256" key="2">
    <source>
        <dbReference type="ARBA" id="ARBA00009677"/>
    </source>
</evidence>
<keyword evidence="11" id="KW-1185">Reference proteome</keyword>
<keyword evidence="10" id="KW-0966">Cell projection</keyword>
<reference evidence="10" key="2">
    <citation type="submission" date="2020-09" db="EMBL/GenBank/DDBJ databases">
        <authorList>
            <person name="Sun Q."/>
            <person name="Kim S."/>
        </authorList>
    </citation>
    <scope>NUCLEOTIDE SEQUENCE</scope>
    <source>
        <strain evidence="10">KCTC 32182</strain>
    </source>
</reference>